<dbReference type="SFLD" id="SFLDS00019">
    <property type="entry name" value="Glutathione_Transferase_(cytos"/>
    <property type="match status" value="1"/>
</dbReference>
<dbReference type="FunFam" id="1.20.1050.10:FF:000016">
    <property type="entry name" value="Glutathione S-transferase U9"/>
    <property type="match status" value="1"/>
</dbReference>
<dbReference type="PROSITE" id="PS50404">
    <property type="entry name" value="GST_NTER"/>
    <property type="match status" value="1"/>
</dbReference>
<dbReference type="SUPFAM" id="SSF52833">
    <property type="entry name" value="Thioredoxin-like"/>
    <property type="match status" value="1"/>
</dbReference>
<dbReference type="GO" id="GO:0009407">
    <property type="term" value="P:toxin catabolic process"/>
    <property type="evidence" value="ECO:0007669"/>
    <property type="project" value="UniProtKB-ARBA"/>
</dbReference>
<name>A0AB32VLD4_THECC</name>
<evidence type="ECO:0000256" key="6">
    <source>
        <dbReference type="ARBA" id="ARBA00047960"/>
    </source>
</evidence>
<evidence type="ECO:0000256" key="3">
    <source>
        <dbReference type="ARBA" id="ARBA00022575"/>
    </source>
</evidence>
<dbReference type="InterPro" id="IPR004045">
    <property type="entry name" value="Glutathione_S-Trfase_N"/>
</dbReference>
<comment type="subcellular location">
    <subcellularLocation>
        <location evidence="1 7">Cytoplasm</location>
        <location evidence="1 7">Cytosol</location>
    </subcellularLocation>
</comment>
<dbReference type="Proteomes" id="UP000694886">
    <property type="component" value="Chromosome 2"/>
</dbReference>
<evidence type="ECO:0000259" key="9">
    <source>
        <dbReference type="PROSITE" id="PS50405"/>
    </source>
</evidence>
<dbReference type="SFLD" id="SFLDG01152">
    <property type="entry name" value="Main.3:_Omega-_and_Tau-like"/>
    <property type="match status" value="1"/>
</dbReference>
<dbReference type="InterPro" id="IPR036282">
    <property type="entry name" value="Glutathione-S-Trfase_C_sf"/>
</dbReference>
<dbReference type="GeneID" id="18610406"/>
<dbReference type="PROSITE" id="PS50405">
    <property type="entry name" value="GST_CTER"/>
    <property type="match status" value="1"/>
</dbReference>
<dbReference type="InterPro" id="IPR040079">
    <property type="entry name" value="Glutathione_S-Trfase"/>
</dbReference>
<dbReference type="Gramene" id="Tc02v2_t029850.1">
    <property type="protein sequence ID" value="Tc02v2_p029850.1"/>
    <property type="gene ID" value="Tc02v2_g029850"/>
</dbReference>
<evidence type="ECO:0000313" key="10">
    <source>
        <dbReference type="Proteomes" id="UP000694886"/>
    </source>
</evidence>
<evidence type="ECO:0000256" key="5">
    <source>
        <dbReference type="ARBA" id="ARBA00025743"/>
    </source>
</evidence>
<feature type="domain" description="GST N-terminal" evidence="8">
    <location>
        <begin position="6"/>
        <end position="85"/>
    </location>
</feature>
<evidence type="ECO:0000256" key="1">
    <source>
        <dbReference type="ARBA" id="ARBA00004514"/>
    </source>
</evidence>
<dbReference type="AlphaFoldDB" id="A0AB32VLD4"/>
<comment type="similarity">
    <text evidence="5">Belongs to the GST superfamily. Tau family.</text>
</comment>
<dbReference type="KEGG" id="tcc:18610406"/>
<proteinExistence type="inferred from homology"/>
<organism evidence="10 11">
    <name type="scientific">Theobroma cacao</name>
    <name type="common">Cacao</name>
    <name type="synonym">Cocoa</name>
    <dbReference type="NCBI Taxonomy" id="3641"/>
    <lineage>
        <taxon>Eukaryota</taxon>
        <taxon>Viridiplantae</taxon>
        <taxon>Streptophyta</taxon>
        <taxon>Embryophyta</taxon>
        <taxon>Tracheophyta</taxon>
        <taxon>Spermatophyta</taxon>
        <taxon>Magnoliopsida</taxon>
        <taxon>eudicotyledons</taxon>
        <taxon>Gunneridae</taxon>
        <taxon>Pentapetalae</taxon>
        <taxon>rosids</taxon>
        <taxon>malvids</taxon>
        <taxon>Malvales</taxon>
        <taxon>Malvaceae</taxon>
        <taxon>Byttnerioideae</taxon>
        <taxon>Theobroma</taxon>
    </lineage>
</organism>
<dbReference type="RefSeq" id="XP_007046107.2">
    <property type="nucleotide sequence ID" value="XM_007046045.2"/>
</dbReference>
<comment type="function">
    <text evidence="7">Is involved in the conjugation of reduced glutathione to a wide number of exogenous and endogenous hydrophobic electrophiles.</text>
</comment>
<evidence type="ECO:0000313" key="11">
    <source>
        <dbReference type="RefSeq" id="XP_007046107.2"/>
    </source>
</evidence>
<dbReference type="CDD" id="cd03185">
    <property type="entry name" value="GST_C_Tau"/>
    <property type="match status" value="1"/>
</dbReference>
<gene>
    <name evidence="11" type="primary">LOC18610406</name>
</gene>
<dbReference type="Pfam" id="PF02798">
    <property type="entry name" value="GST_N"/>
    <property type="match status" value="1"/>
</dbReference>
<dbReference type="PANTHER" id="PTHR11260:SF622">
    <property type="entry name" value="GLUTATHIONE S-TRANSFERASE"/>
    <property type="match status" value="1"/>
</dbReference>
<dbReference type="InterPro" id="IPR010987">
    <property type="entry name" value="Glutathione-S-Trfase_C-like"/>
</dbReference>
<protein>
    <recommendedName>
        <fullName evidence="7">Glutathione S-transferase</fullName>
        <ecNumber evidence="7">2.5.1.18</ecNumber>
    </recommendedName>
</protein>
<dbReference type="CDD" id="cd03058">
    <property type="entry name" value="GST_N_Tau"/>
    <property type="match status" value="1"/>
</dbReference>
<keyword evidence="3" id="KW-0216">Detoxification</keyword>
<feature type="domain" description="GST C-terminal" evidence="9">
    <location>
        <begin position="92"/>
        <end position="223"/>
    </location>
</feature>
<dbReference type="SFLD" id="SFLDG00358">
    <property type="entry name" value="Main_(cytGST)"/>
    <property type="match status" value="1"/>
</dbReference>
<dbReference type="SUPFAM" id="SSF47616">
    <property type="entry name" value="GST C-terminal domain-like"/>
    <property type="match status" value="1"/>
</dbReference>
<dbReference type="FunFam" id="3.40.30.10:FF:000014">
    <property type="entry name" value="Tau class glutathione S-transferase"/>
    <property type="match status" value="1"/>
</dbReference>
<sequence length="229" mass="26129">MDGKQSQVVLIGTWASGYCKRVELALKLKGIPYEYIEEDLENKSSLLHHSNAVHKKVPVLLHDGIPIAESLVILEYIDEYWSNVAPKLLPEDPYQRAKIRFWANYHDQKIMPAIWHIALSQGKEHDKAIEVYHGLLKVFEEGIEKDFPAKSPFFNGDSLGFLDVIVGTVACNYQAFHEVVTVIFDPAKHPSFFSWVTALKEHPLIKEVLPPHDKLVALMRKKYCQSPKA</sequence>
<evidence type="ECO:0000259" key="8">
    <source>
        <dbReference type="PROSITE" id="PS50404"/>
    </source>
</evidence>
<keyword evidence="4 7" id="KW-0808">Transferase</keyword>
<keyword evidence="2 7" id="KW-0963">Cytoplasm</keyword>
<dbReference type="GO" id="GO:0004364">
    <property type="term" value="F:glutathione transferase activity"/>
    <property type="evidence" value="ECO:0007669"/>
    <property type="project" value="UniProtKB-UniRule"/>
</dbReference>
<dbReference type="PANTHER" id="PTHR11260">
    <property type="entry name" value="GLUTATHIONE S-TRANSFERASE, GST, SUPERFAMILY, GST DOMAIN CONTAINING"/>
    <property type="match status" value="1"/>
</dbReference>
<dbReference type="PROSITE" id="PS51354">
    <property type="entry name" value="GLUTAREDOXIN_2"/>
    <property type="match status" value="1"/>
</dbReference>
<dbReference type="Gene3D" id="1.20.1050.10">
    <property type="match status" value="1"/>
</dbReference>
<evidence type="ECO:0000256" key="4">
    <source>
        <dbReference type="ARBA" id="ARBA00022679"/>
    </source>
</evidence>
<dbReference type="InterPro" id="IPR036249">
    <property type="entry name" value="Thioredoxin-like_sf"/>
</dbReference>
<evidence type="ECO:0000256" key="2">
    <source>
        <dbReference type="ARBA" id="ARBA00022490"/>
    </source>
</evidence>
<dbReference type="InterPro" id="IPR045074">
    <property type="entry name" value="GST_C_Tau"/>
</dbReference>
<dbReference type="InterPro" id="IPR045073">
    <property type="entry name" value="Omega/Tau-like"/>
</dbReference>
<dbReference type="GO" id="GO:0005829">
    <property type="term" value="C:cytosol"/>
    <property type="evidence" value="ECO:0007669"/>
    <property type="project" value="UniProtKB-SubCell"/>
</dbReference>
<reference evidence="10" key="1">
    <citation type="journal article" date="1997" name="Nucleic Acids Res.">
        <title>tRNAscan-SE: a program for improved detection of transfer RNA genes in genomic sequence.</title>
        <authorList>
            <person name="Lowe T.M."/>
            <person name="Eddy S.R."/>
        </authorList>
    </citation>
    <scope>NUCLEOTIDE SEQUENCE [LARGE SCALE GENOMIC DNA]</scope>
    <source>
        <strain evidence="10">r\B97-61/B2</strain>
    </source>
</reference>
<dbReference type="Gene3D" id="3.40.30.10">
    <property type="entry name" value="Glutaredoxin"/>
    <property type="match status" value="1"/>
</dbReference>
<accession>A0AB32VLD4</accession>
<reference evidence="11" key="2">
    <citation type="submission" date="2025-08" db="UniProtKB">
        <authorList>
            <consortium name="RefSeq"/>
        </authorList>
    </citation>
    <scope>IDENTIFICATION</scope>
</reference>
<dbReference type="GO" id="GO:0006749">
    <property type="term" value="P:glutathione metabolic process"/>
    <property type="evidence" value="ECO:0007669"/>
    <property type="project" value="InterPro"/>
</dbReference>
<comment type="catalytic activity">
    <reaction evidence="6 7">
        <text>RX + glutathione = an S-substituted glutathione + a halide anion + H(+)</text>
        <dbReference type="Rhea" id="RHEA:16437"/>
        <dbReference type="ChEBI" id="CHEBI:15378"/>
        <dbReference type="ChEBI" id="CHEBI:16042"/>
        <dbReference type="ChEBI" id="CHEBI:17792"/>
        <dbReference type="ChEBI" id="CHEBI:57925"/>
        <dbReference type="ChEBI" id="CHEBI:90779"/>
        <dbReference type="EC" id="2.5.1.18"/>
    </reaction>
</comment>
<dbReference type="EC" id="2.5.1.18" evidence="7"/>
<evidence type="ECO:0000256" key="7">
    <source>
        <dbReference type="RuleBase" id="RU369102"/>
    </source>
</evidence>